<evidence type="ECO:0000313" key="4">
    <source>
        <dbReference type="Proteomes" id="UP000198857"/>
    </source>
</evidence>
<organism evidence="3 4">
    <name type="scientific">Geodermatophilus dictyosporus</name>
    <dbReference type="NCBI Taxonomy" id="1523247"/>
    <lineage>
        <taxon>Bacteria</taxon>
        <taxon>Bacillati</taxon>
        <taxon>Actinomycetota</taxon>
        <taxon>Actinomycetes</taxon>
        <taxon>Geodermatophilales</taxon>
        <taxon>Geodermatophilaceae</taxon>
        <taxon>Geodermatophilus</taxon>
    </lineage>
</organism>
<dbReference type="SUPFAM" id="SSF81324">
    <property type="entry name" value="Voltage-gated potassium channels"/>
    <property type="match status" value="1"/>
</dbReference>
<dbReference type="GO" id="GO:0006813">
    <property type="term" value="P:potassium ion transport"/>
    <property type="evidence" value="ECO:0007669"/>
    <property type="project" value="InterPro"/>
</dbReference>
<feature type="transmembrane region" description="Helical" evidence="1">
    <location>
        <begin position="21"/>
        <end position="38"/>
    </location>
</feature>
<dbReference type="Pfam" id="PF02254">
    <property type="entry name" value="TrkA_N"/>
    <property type="match status" value="2"/>
</dbReference>
<sequence length="572" mass="61383">MPRAEGSATVFVVLRRMRAPLITLIVIFAVSVLGLSLIPGESTEGGATRLSVFDAFYVMSYTATTIGFGEIPTAFSYAQRMWVTGTIYLTVIGWAYAIGALLALVQDRAFRQALALRHVSRKVTGLREPFLLIAGYGQTGETLGRAFDTLGRRFTVVDVAEARIDALELNTHHADVPGVLGDARDPHVLGVAGLGHPYCEGVVALTNDDEVNLAVTMAAALLRPELPVVTRTTSAAVAERMASFGHPEVVNPFDRFGDHLRLALRAPASYQLTTWLESGPGAALPPRASAPAPGRWAVFGYGRFGRQFAADLRAEGLEVTTVDPSPGEVDVVGDAAEPEVVRRAELETAVGLVAATDNDTTNLSLVAEARRVNADLFVAARQNQPTNAALFAAMDLDALLVPTDVVARDTYARLSTPLLWRFLRELLHQPEEWSAGVVDRLVEACGTHLEPLWKLRFTEDEAPAVQAWLAAGRLRLADLLRSPADRDRPLAAVPLLVLRGDEALLAPGGDLVLAPGDQLLCAGRPGVRRALETTLLVEGLVEYVVTGRRVPTSWLWRRLGGAATAPEPTGAG</sequence>
<gene>
    <name evidence="3" type="ORF">SAMN05660464_0725</name>
</gene>
<keyword evidence="1" id="KW-0472">Membrane</keyword>
<feature type="transmembrane region" description="Helical" evidence="1">
    <location>
        <begin position="50"/>
        <end position="69"/>
    </location>
</feature>
<proteinExistence type="predicted"/>
<feature type="transmembrane region" description="Helical" evidence="1">
    <location>
        <begin position="81"/>
        <end position="105"/>
    </location>
</feature>
<dbReference type="SUPFAM" id="SSF51735">
    <property type="entry name" value="NAD(P)-binding Rossmann-fold domains"/>
    <property type="match status" value="2"/>
</dbReference>
<name>A0A1I5JG88_9ACTN</name>
<feature type="domain" description="RCK N-terminal" evidence="2">
    <location>
        <begin position="132"/>
        <end position="252"/>
    </location>
</feature>
<dbReference type="InterPro" id="IPR036291">
    <property type="entry name" value="NAD(P)-bd_dom_sf"/>
</dbReference>
<dbReference type="EMBL" id="FOWQ01000001">
    <property type="protein sequence ID" value="SFO71834.1"/>
    <property type="molecule type" value="Genomic_DNA"/>
</dbReference>
<keyword evidence="4" id="KW-1185">Reference proteome</keyword>
<dbReference type="Proteomes" id="UP000198857">
    <property type="component" value="Unassembled WGS sequence"/>
</dbReference>
<dbReference type="STRING" id="1523247.SAMN05660464_0725"/>
<dbReference type="Gene3D" id="3.40.50.720">
    <property type="entry name" value="NAD(P)-binding Rossmann-like Domain"/>
    <property type="match status" value="2"/>
</dbReference>
<feature type="domain" description="RCK N-terminal" evidence="2">
    <location>
        <begin position="297"/>
        <end position="401"/>
    </location>
</feature>
<dbReference type="PANTHER" id="PTHR43833">
    <property type="entry name" value="POTASSIUM CHANNEL PROTEIN 2-RELATED-RELATED"/>
    <property type="match status" value="1"/>
</dbReference>
<dbReference type="InterPro" id="IPR050721">
    <property type="entry name" value="Trk_Ktr_HKT_K-transport"/>
</dbReference>
<dbReference type="AlphaFoldDB" id="A0A1I5JG88"/>
<accession>A0A1I5JG88</accession>
<dbReference type="InterPro" id="IPR003148">
    <property type="entry name" value="RCK_N"/>
</dbReference>
<evidence type="ECO:0000313" key="3">
    <source>
        <dbReference type="EMBL" id="SFO71834.1"/>
    </source>
</evidence>
<keyword evidence="1" id="KW-0812">Transmembrane</keyword>
<dbReference type="Gene3D" id="1.10.287.70">
    <property type="match status" value="1"/>
</dbReference>
<evidence type="ECO:0000259" key="2">
    <source>
        <dbReference type="Pfam" id="PF02254"/>
    </source>
</evidence>
<keyword evidence="1" id="KW-1133">Transmembrane helix</keyword>
<protein>
    <submittedName>
        <fullName evidence="3">Trk K+ transport system, NAD-binding component</fullName>
    </submittedName>
</protein>
<evidence type="ECO:0000256" key="1">
    <source>
        <dbReference type="SAM" id="Phobius"/>
    </source>
</evidence>
<reference evidence="4" key="1">
    <citation type="submission" date="2016-10" db="EMBL/GenBank/DDBJ databases">
        <authorList>
            <person name="Varghese N."/>
            <person name="Submissions S."/>
        </authorList>
    </citation>
    <scope>NUCLEOTIDE SEQUENCE [LARGE SCALE GENOMIC DNA]</scope>
    <source>
        <strain evidence="4">DSM 44208</strain>
    </source>
</reference>
<dbReference type="PANTHER" id="PTHR43833:SF11">
    <property type="entry name" value="VOLTAGE-GATED POTASSIUM CHANNEL KCH"/>
    <property type="match status" value="1"/>
</dbReference>